<gene>
    <name evidence="1" type="ORF">COLO4_07448</name>
</gene>
<dbReference type="EMBL" id="AWUE01013301">
    <property type="protein sequence ID" value="OMP07314.1"/>
    <property type="molecule type" value="Genomic_DNA"/>
</dbReference>
<reference evidence="2" key="1">
    <citation type="submission" date="2013-09" db="EMBL/GenBank/DDBJ databases">
        <title>Corchorus olitorius genome sequencing.</title>
        <authorList>
            <person name="Alam M."/>
            <person name="Haque M.S."/>
            <person name="Islam M.S."/>
            <person name="Emdad E.M."/>
            <person name="Islam M.M."/>
            <person name="Ahmed B."/>
            <person name="Halim A."/>
            <person name="Hossen Q.M.M."/>
            <person name="Hossain M.Z."/>
            <person name="Ahmed R."/>
            <person name="Khan M.M."/>
            <person name="Islam R."/>
            <person name="Rashid M.M."/>
            <person name="Khan S.A."/>
            <person name="Rahman M.S."/>
            <person name="Alam M."/>
            <person name="Yahiya A.S."/>
            <person name="Khan M.S."/>
            <person name="Azam M.S."/>
            <person name="Haque T."/>
            <person name="Lashkar M.Z.H."/>
            <person name="Akhand A.I."/>
            <person name="Morshed G."/>
            <person name="Roy S."/>
            <person name="Uddin K.S."/>
            <person name="Rabeya T."/>
            <person name="Hossain A.S."/>
            <person name="Chowdhury A."/>
            <person name="Snigdha A.R."/>
            <person name="Mortoza M.S."/>
            <person name="Matin S.A."/>
            <person name="Hoque S.M.E."/>
            <person name="Islam M.K."/>
            <person name="Roy D.K."/>
            <person name="Haider R."/>
            <person name="Moosa M.M."/>
            <person name="Elias S.M."/>
            <person name="Hasan A.M."/>
            <person name="Jahan S."/>
            <person name="Shafiuddin M."/>
            <person name="Mahmood N."/>
            <person name="Shommy N.S."/>
        </authorList>
    </citation>
    <scope>NUCLEOTIDE SEQUENCE [LARGE SCALE GENOMIC DNA]</scope>
    <source>
        <strain evidence="2">cv. O-4</strain>
    </source>
</reference>
<comment type="caution">
    <text evidence="1">The sequence shown here is derived from an EMBL/GenBank/DDBJ whole genome shotgun (WGS) entry which is preliminary data.</text>
</comment>
<name>A0A1R3KJT8_9ROSI</name>
<proteinExistence type="predicted"/>
<dbReference type="AlphaFoldDB" id="A0A1R3KJT8"/>
<protein>
    <submittedName>
        <fullName evidence="1">Uncharacterized protein</fullName>
    </submittedName>
</protein>
<evidence type="ECO:0000313" key="1">
    <source>
        <dbReference type="EMBL" id="OMP07314.1"/>
    </source>
</evidence>
<organism evidence="1 2">
    <name type="scientific">Corchorus olitorius</name>
    <dbReference type="NCBI Taxonomy" id="93759"/>
    <lineage>
        <taxon>Eukaryota</taxon>
        <taxon>Viridiplantae</taxon>
        <taxon>Streptophyta</taxon>
        <taxon>Embryophyta</taxon>
        <taxon>Tracheophyta</taxon>
        <taxon>Spermatophyta</taxon>
        <taxon>Magnoliopsida</taxon>
        <taxon>eudicotyledons</taxon>
        <taxon>Gunneridae</taxon>
        <taxon>Pentapetalae</taxon>
        <taxon>rosids</taxon>
        <taxon>malvids</taxon>
        <taxon>Malvales</taxon>
        <taxon>Malvaceae</taxon>
        <taxon>Grewioideae</taxon>
        <taxon>Apeibeae</taxon>
        <taxon>Corchorus</taxon>
    </lineage>
</organism>
<evidence type="ECO:0000313" key="2">
    <source>
        <dbReference type="Proteomes" id="UP000187203"/>
    </source>
</evidence>
<dbReference type="Proteomes" id="UP000187203">
    <property type="component" value="Unassembled WGS sequence"/>
</dbReference>
<accession>A0A1R3KJT8</accession>
<keyword evidence="2" id="KW-1185">Reference proteome</keyword>
<sequence>MVSMSGWPSVFLRWSVLKFFGGGRVCVVLEVFEGSWSIILEELPLEFLLEPAILLFLIFRVHESSLSSYGCWEQVK</sequence>